<keyword evidence="2" id="KW-1185">Reference proteome</keyword>
<name>A0ACC1HJE7_9FUNG</name>
<dbReference type="EMBL" id="JAMZIH010006333">
    <property type="protein sequence ID" value="KAJ1674034.1"/>
    <property type="molecule type" value="Genomic_DNA"/>
</dbReference>
<accession>A0ACC1HJE7</accession>
<proteinExistence type="predicted"/>
<sequence>MDAAQVDNIDDQGGAEGLQILIDFHREDRNNGEGNAPHDQEGQLQEQRPLGGMWRRRLMPRKLSFKYFALALYSPTIAMACGSLLARIPLVRALFPQKFYQTVLGGLTFAVTRDFLRVLYSYLSYRIRNSRRIV</sequence>
<evidence type="ECO:0000313" key="2">
    <source>
        <dbReference type="Proteomes" id="UP001145114"/>
    </source>
</evidence>
<gene>
    <name evidence="1" type="ORF">EV182_004099</name>
</gene>
<dbReference type="Proteomes" id="UP001145114">
    <property type="component" value="Unassembled WGS sequence"/>
</dbReference>
<reference evidence="1" key="1">
    <citation type="submission" date="2022-06" db="EMBL/GenBank/DDBJ databases">
        <title>Phylogenomic reconstructions and comparative analyses of Kickxellomycotina fungi.</title>
        <authorList>
            <person name="Reynolds N.K."/>
            <person name="Stajich J.E."/>
            <person name="Barry K."/>
            <person name="Grigoriev I.V."/>
            <person name="Crous P."/>
            <person name="Smith M.E."/>
        </authorList>
    </citation>
    <scope>NUCLEOTIDE SEQUENCE</scope>
    <source>
        <strain evidence="1">RSA 2271</strain>
    </source>
</reference>
<organism evidence="1 2">
    <name type="scientific">Spiromyces aspiralis</name>
    <dbReference type="NCBI Taxonomy" id="68401"/>
    <lineage>
        <taxon>Eukaryota</taxon>
        <taxon>Fungi</taxon>
        <taxon>Fungi incertae sedis</taxon>
        <taxon>Zoopagomycota</taxon>
        <taxon>Kickxellomycotina</taxon>
        <taxon>Kickxellomycetes</taxon>
        <taxon>Kickxellales</taxon>
        <taxon>Kickxellaceae</taxon>
        <taxon>Spiromyces</taxon>
    </lineage>
</organism>
<evidence type="ECO:0000313" key="1">
    <source>
        <dbReference type="EMBL" id="KAJ1674034.1"/>
    </source>
</evidence>
<protein>
    <submittedName>
        <fullName evidence="1">Uncharacterized protein</fullName>
    </submittedName>
</protein>
<comment type="caution">
    <text evidence="1">The sequence shown here is derived from an EMBL/GenBank/DDBJ whole genome shotgun (WGS) entry which is preliminary data.</text>
</comment>